<reference evidence="7" key="1">
    <citation type="submission" date="2018-05" db="EMBL/GenBank/DDBJ databases">
        <authorList>
            <person name="Lanie J.A."/>
            <person name="Ng W.-L."/>
            <person name="Kazmierczak K.M."/>
            <person name="Andrzejewski T.M."/>
            <person name="Davidsen T.M."/>
            <person name="Wayne K.J."/>
            <person name="Tettelin H."/>
            <person name="Glass J.I."/>
            <person name="Rusch D."/>
            <person name="Podicherti R."/>
            <person name="Tsui H.-C.T."/>
            <person name="Winkler M.E."/>
        </authorList>
    </citation>
    <scope>NUCLEOTIDE SEQUENCE</scope>
</reference>
<dbReference type="SMART" id="SM00387">
    <property type="entry name" value="HATPase_c"/>
    <property type="match status" value="1"/>
</dbReference>
<evidence type="ECO:0000313" key="7">
    <source>
        <dbReference type="EMBL" id="SVE37319.1"/>
    </source>
</evidence>
<sequence>TLEVQPGESGMIDIRVADTGCGISEKNLNRIFDPFFTTKGALGGGKQAGTGLGLSVCYNIIQSRGGRINVESSPSEGTTFAVTLPSGEMATAVCEGEVGAGGAETDVGSRDQRILVVDDEEQIRDMLRDFLGAQNVTCCCSGEEALEACESQLFDFVLLDICMKNSSSGIEIFRALRQCDPALKIILCTGNLPENIPPEVLESCHAHLLKPFKLDDLCATLNSTVEA</sequence>
<proteinExistence type="predicted"/>
<gene>
    <name evidence="7" type="ORF">METZ01_LOCUS490173</name>
</gene>
<dbReference type="SMART" id="SM00448">
    <property type="entry name" value="REC"/>
    <property type="match status" value="1"/>
</dbReference>
<dbReference type="PROSITE" id="PS50109">
    <property type="entry name" value="HIS_KIN"/>
    <property type="match status" value="1"/>
</dbReference>
<dbReference type="PANTHER" id="PTHR43047">
    <property type="entry name" value="TWO-COMPONENT HISTIDINE PROTEIN KINASE"/>
    <property type="match status" value="1"/>
</dbReference>
<feature type="domain" description="Histidine kinase" evidence="5">
    <location>
        <begin position="1"/>
        <end position="88"/>
    </location>
</feature>
<dbReference type="InterPro" id="IPR004358">
    <property type="entry name" value="Sig_transdc_His_kin-like_C"/>
</dbReference>
<dbReference type="AlphaFoldDB" id="A0A383CZ70"/>
<dbReference type="PANTHER" id="PTHR43047:SF72">
    <property type="entry name" value="OSMOSENSING HISTIDINE PROTEIN KINASE SLN1"/>
    <property type="match status" value="1"/>
</dbReference>
<evidence type="ECO:0000259" key="5">
    <source>
        <dbReference type="PROSITE" id="PS50109"/>
    </source>
</evidence>
<dbReference type="SUPFAM" id="SSF52172">
    <property type="entry name" value="CheY-like"/>
    <property type="match status" value="1"/>
</dbReference>
<evidence type="ECO:0000256" key="3">
    <source>
        <dbReference type="ARBA" id="ARBA00022679"/>
    </source>
</evidence>
<keyword evidence="3" id="KW-0808">Transferase</keyword>
<comment type="catalytic activity">
    <reaction evidence="1">
        <text>ATP + protein L-histidine = ADP + protein N-phospho-L-histidine.</text>
        <dbReference type="EC" id="2.7.13.3"/>
    </reaction>
</comment>
<dbReference type="Pfam" id="PF00072">
    <property type="entry name" value="Response_reg"/>
    <property type="match status" value="1"/>
</dbReference>
<dbReference type="PRINTS" id="PR00344">
    <property type="entry name" value="BCTRLSENSOR"/>
</dbReference>
<feature type="non-terminal residue" evidence="7">
    <location>
        <position position="1"/>
    </location>
</feature>
<evidence type="ECO:0000259" key="6">
    <source>
        <dbReference type="PROSITE" id="PS50110"/>
    </source>
</evidence>
<dbReference type="InterPro" id="IPR036890">
    <property type="entry name" value="HATPase_C_sf"/>
</dbReference>
<evidence type="ECO:0000256" key="1">
    <source>
        <dbReference type="ARBA" id="ARBA00000085"/>
    </source>
</evidence>
<organism evidence="7">
    <name type="scientific">marine metagenome</name>
    <dbReference type="NCBI Taxonomy" id="408172"/>
    <lineage>
        <taxon>unclassified sequences</taxon>
        <taxon>metagenomes</taxon>
        <taxon>ecological metagenomes</taxon>
    </lineage>
</organism>
<dbReference type="GO" id="GO:0009927">
    <property type="term" value="F:histidine phosphotransfer kinase activity"/>
    <property type="evidence" value="ECO:0007669"/>
    <property type="project" value="TreeGrafter"/>
</dbReference>
<dbReference type="Gene3D" id="3.40.50.2300">
    <property type="match status" value="1"/>
</dbReference>
<keyword evidence="4" id="KW-0418">Kinase</keyword>
<dbReference type="Pfam" id="PF02518">
    <property type="entry name" value="HATPase_c"/>
    <property type="match status" value="1"/>
</dbReference>
<dbReference type="InterPro" id="IPR011006">
    <property type="entry name" value="CheY-like_superfamily"/>
</dbReference>
<dbReference type="PROSITE" id="PS50110">
    <property type="entry name" value="RESPONSE_REGULATORY"/>
    <property type="match status" value="1"/>
</dbReference>
<dbReference type="GO" id="GO:0005886">
    <property type="term" value="C:plasma membrane"/>
    <property type="evidence" value="ECO:0007669"/>
    <property type="project" value="TreeGrafter"/>
</dbReference>
<dbReference type="Gene3D" id="3.30.565.10">
    <property type="entry name" value="Histidine kinase-like ATPase, C-terminal domain"/>
    <property type="match status" value="1"/>
</dbReference>
<dbReference type="EC" id="2.7.13.3" evidence="2"/>
<evidence type="ECO:0000256" key="2">
    <source>
        <dbReference type="ARBA" id="ARBA00012438"/>
    </source>
</evidence>
<evidence type="ECO:0000256" key="4">
    <source>
        <dbReference type="ARBA" id="ARBA00022777"/>
    </source>
</evidence>
<dbReference type="SUPFAM" id="SSF55874">
    <property type="entry name" value="ATPase domain of HSP90 chaperone/DNA topoisomerase II/histidine kinase"/>
    <property type="match status" value="1"/>
</dbReference>
<protein>
    <recommendedName>
        <fullName evidence="2">histidine kinase</fullName>
        <ecNumber evidence="2">2.7.13.3</ecNumber>
    </recommendedName>
</protein>
<feature type="domain" description="Response regulatory" evidence="6">
    <location>
        <begin position="113"/>
        <end position="225"/>
    </location>
</feature>
<dbReference type="GO" id="GO:0000155">
    <property type="term" value="F:phosphorelay sensor kinase activity"/>
    <property type="evidence" value="ECO:0007669"/>
    <property type="project" value="TreeGrafter"/>
</dbReference>
<dbReference type="EMBL" id="UINC01212827">
    <property type="protein sequence ID" value="SVE37319.1"/>
    <property type="molecule type" value="Genomic_DNA"/>
</dbReference>
<dbReference type="InterPro" id="IPR005467">
    <property type="entry name" value="His_kinase_dom"/>
</dbReference>
<dbReference type="InterPro" id="IPR001789">
    <property type="entry name" value="Sig_transdc_resp-reg_receiver"/>
</dbReference>
<accession>A0A383CZ70</accession>
<name>A0A383CZ70_9ZZZZ</name>
<dbReference type="InterPro" id="IPR003594">
    <property type="entry name" value="HATPase_dom"/>
</dbReference>